<dbReference type="Proteomes" id="UP000256520">
    <property type="component" value="Unassembled WGS sequence"/>
</dbReference>
<keyword evidence="2" id="KW-0472">Membrane</keyword>
<feature type="transmembrane region" description="Helical" evidence="2">
    <location>
        <begin position="12"/>
        <end position="34"/>
    </location>
</feature>
<gene>
    <name evidence="4" type="ORF">CWR45_01500</name>
</gene>
<accession>A0A3D8Q167</accession>
<protein>
    <recommendedName>
        <fullName evidence="3">Sporulation membrane protein YtrI C-terminal domain-containing protein</fullName>
    </recommendedName>
</protein>
<feature type="coiled-coil region" evidence="1">
    <location>
        <begin position="38"/>
        <end position="72"/>
    </location>
</feature>
<feature type="domain" description="Sporulation membrane protein YtrI C-terminal" evidence="3">
    <location>
        <begin position="80"/>
        <end position="163"/>
    </location>
</feature>
<dbReference type="OrthoDB" id="2691164at2"/>
<dbReference type="InterPro" id="IPR048198">
    <property type="entry name" value="YtrI"/>
</dbReference>
<comment type="caution">
    <text evidence="4">The sequence shown here is derived from an EMBL/GenBank/DDBJ whole genome shotgun (WGS) entry which is preliminary data.</text>
</comment>
<dbReference type="InterPro" id="IPR058620">
    <property type="entry name" value="YtrI_C"/>
</dbReference>
<dbReference type="NCBIfam" id="NF041479">
    <property type="entry name" value="spor_membprot_YtrI"/>
    <property type="match status" value="1"/>
</dbReference>
<dbReference type="EMBL" id="PIOD01000002">
    <property type="protein sequence ID" value="RDW21577.1"/>
    <property type="molecule type" value="Genomic_DNA"/>
</dbReference>
<sequence length="167" mass="19020">MHIPPYHKKPSWQRFLVGAAIGGVLSYCLLMYMFGYQYEQLIAENYELQAQVTKIKAQNEALLKDKEDLSEKSTQSLTVQAIEVEISNGAELKLDRLITFQLEEMIKAAIHSIIGEPIYVIDSSEELLVSTIENKGFTVDDFTYYFEITKLTISQTVKITVKTKLSD</sequence>
<keyword evidence="2" id="KW-0812">Transmembrane</keyword>
<keyword evidence="5" id="KW-1185">Reference proteome</keyword>
<name>A0A3D8Q167_9BACI</name>
<keyword evidence="2" id="KW-1133">Transmembrane helix</keyword>
<evidence type="ECO:0000256" key="1">
    <source>
        <dbReference type="SAM" id="Coils"/>
    </source>
</evidence>
<dbReference type="Pfam" id="PF26347">
    <property type="entry name" value="YtrI_sporulation"/>
    <property type="match status" value="1"/>
</dbReference>
<evidence type="ECO:0000259" key="3">
    <source>
        <dbReference type="Pfam" id="PF26347"/>
    </source>
</evidence>
<evidence type="ECO:0000313" key="5">
    <source>
        <dbReference type="Proteomes" id="UP000256520"/>
    </source>
</evidence>
<proteinExistence type="predicted"/>
<reference evidence="5" key="1">
    <citation type="submission" date="2017-11" db="EMBL/GenBank/DDBJ databases">
        <authorList>
            <person name="Zhu W."/>
        </authorList>
    </citation>
    <scope>NUCLEOTIDE SEQUENCE [LARGE SCALE GENOMIC DNA]</scope>
    <source>
        <strain evidence="5">CAU 1051</strain>
    </source>
</reference>
<evidence type="ECO:0000313" key="4">
    <source>
        <dbReference type="EMBL" id="RDW21577.1"/>
    </source>
</evidence>
<keyword evidence="1" id="KW-0175">Coiled coil</keyword>
<evidence type="ECO:0000256" key="2">
    <source>
        <dbReference type="SAM" id="Phobius"/>
    </source>
</evidence>
<organism evidence="4 5">
    <name type="scientific">Oceanobacillus chungangensis</name>
    <dbReference type="NCBI Taxonomy" id="1229152"/>
    <lineage>
        <taxon>Bacteria</taxon>
        <taxon>Bacillati</taxon>
        <taxon>Bacillota</taxon>
        <taxon>Bacilli</taxon>
        <taxon>Bacillales</taxon>
        <taxon>Bacillaceae</taxon>
        <taxon>Oceanobacillus</taxon>
    </lineage>
</organism>
<dbReference type="RefSeq" id="WP_115748034.1">
    <property type="nucleotide sequence ID" value="NZ_PIOD01000002.1"/>
</dbReference>
<dbReference type="AlphaFoldDB" id="A0A3D8Q167"/>